<evidence type="ECO:0000259" key="5">
    <source>
        <dbReference type="SMART" id="SM00645"/>
    </source>
</evidence>
<dbReference type="InterPro" id="IPR038765">
    <property type="entry name" value="Papain-like_cys_pep_sf"/>
</dbReference>
<sequence length="925" mass="99187">MNSVLLGLILSACVVFSATTDTSDYSCDEAGYLNYLSAWTATEKTTSRDSTSAEFKQRLEYFVDSCEKIHEWNLRNKYHMEFTFYADWHADEFDMLSVTEQRYSGLKPEIPSTTPVLNNSNWRHLLPLTNPCDDVFDGQENMLHEVIGRPQNCSVSWAFAITDSIEFAIKKLYLETYDQIVDVALSAQELIDCVAKDHGIQGNRCTAVPLVWGFDYVFENGIAYRQFYPHTNMEADTCNMVEDYQKYHIAGYEKPHVYNKLGLFEMLLKGPTAVALGLDPEYFQYYRSDAEEGPFFNTAYWRPSVYGVVVEYKQYAVDGESELAQWPFFAVETRLRACDSFIFRLPILESTGDGNIAGIAGFAIRPIVNEMISSGTEAPTTVAPTTAAPTTVAPTTVAPTTIAPTTVAPTTVAPTTVAPTTVAPTTIAPTTVAPTTVAPTTVAPTTVAPTTEAPTTVAPTTVAPTTVVPTTEAPVVPTTEAPTTEAPVVPTTEAPVVPTTETPVIPTTEAPAVPTTETPVVPTTEAPVVPTTEAPVIPTTEAPVVPTTETPVMPTTEAPVIPTTEIPTTEAPVVPTTEAPVVPTTEAPTVAPTVDTTTAAPTVAPTTVAPTTEAPIVPTTEAPIVPTTEAPIVPTTEAPIVPTTEAPIVPTTEAPIVPTTEAPIVPTTEAPIVPTTEAPIVPTTEAPIVPTTEAPIVPTTEAPIVPTTEAPIVPTSEPTVKPTSFIPPTTEAPMVPTTEGPAVPTTELPTTIPGPVTVYASETEFATLEEIRNDVEILVFIIDSYPDMIEVNLSGFTNLTTLVFESGSFKNAQSVIIESSTVTHIAFRSNTFYGDSVDGSLTLHTPMLQEVIFDANSLHFMHSVHLRGLGAPIQYYVYNGALANVDTIYYMNTYSGYAKAMADAIYASGHAELINIIEESVTPSP</sequence>
<dbReference type="InterPro" id="IPR013128">
    <property type="entry name" value="Peptidase_C1A"/>
</dbReference>
<dbReference type="InParanoid" id="D8M646"/>
<dbReference type="EMBL" id="FN668661">
    <property type="protein sequence ID" value="CBK23755.2"/>
    <property type="molecule type" value="Genomic_DNA"/>
</dbReference>
<dbReference type="RefSeq" id="XP_012897803.1">
    <property type="nucleotide sequence ID" value="XM_013042349.1"/>
</dbReference>
<organism evidence="6">
    <name type="scientific">Blastocystis hominis</name>
    <dbReference type="NCBI Taxonomy" id="12968"/>
    <lineage>
        <taxon>Eukaryota</taxon>
        <taxon>Sar</taxon>
        <taxon>Stramenopiles</taxon>
        <taxon>Bigyra</taxon>
        <taxon>Opalozoa</taxon>
        <taxon>Opalinata</taxon>
        <taxon>Blastocystidae</taxon>
        <taxon>Blastocystis</taxon>
    </lineage>
</organism>
<protein>
    <recommendedName>
        <fullName evidence="5">Peptidase C1A papain C-terminal domain-containing protein</fullName>
    </recommendedName>
</protein>
<evidence type="ECO:0000256" key="4">
    <source>
        <dbReference type="SAM" id="SignalP"/>
    </source>
</evidence>
<dbReference type="PANTHER" id="PTHR12411">
    <property type="entry name" value="CYSTEINE PROTEASE FAMILY C1-RELATED"/>
    <property type="match status" value="1"/>
</dbReference>
<keyword evidence="2" id="KW-0865">Zymogen</keyword>
<feature type="region of interest" description="Disordered" evidence="3">
    <location>
        <begin position="498"/>
        <end position="527"/>
    </location>
</feature>
<dbReference type="AlphaFoldDB" id="D8M646"/>
<dbReference type="InterPro" id="IPR000668">
    <property type="entry name" value="Peptidase_C1A_C"/>
</dbReference>
<proteinExistence type="inferred from homology"/>
<dbReference type="GO" id="GO:0006508">
    <property type="term" value="P:proteolysis"/>
    <property type="evidence" value="ECO:0007669"/>
    <property type="project" value="InterPro"/>
</dbReference>
<name>D8M646_BLAHO</name>
<dbReference type="Proteomes" id="UP000008312">
    <property type="component" value="Unassembled WGS sequence"/>
</dbReference>
<feature type="chain" id="PRO_5003117758" description="Peptidase C1A papain C-terminal domain-containing protein" evidence="4">
    <location>
        <begin position="20"/>
        <end position="925"/>
    </location>
</feature>
<feature type="signal peptide" evidence="4">
    <location>
        <begin position="1"/>
        <end position="19"/>
    </location>
</feature>
<dbReference type="SUPFAM" id="SSF54001">
    <property type="entry name" value="Cysteine proteinases"/>
    <property type="match status" value="1"/>
</dbReference>
<keyword evidence="7" id="KW-1185">Reference proteome</keyword>
<dbReference type="OrthoDB" id="4405280at2759"/>
<evidence type="ECO:0000313" key="7">
    <source>
        <dbReference type="Proteomes" id="UP000008312"/>
    </source>
</evidence>
<reference evidence="6" key="1">
    <citation type="submission" date="2010-02" db="EMBL/GenBank/DDBJ databases">
        <title>Sequencing and annotation of the Blastocystis hominis genome.</title>
        <authorList>
            <person name="Wincker P."/>
        </authorList>
    </citation>
    <scope>NUCLEOTIDE SEQUENCE</scope>
    <source>
        <strain evidence="6">Singapore isolate B</strain>
    </source>
</reference>
<dbReference type="Pfam" id="PF00112">
    <property type="entry name" value="Peptidase_C1"/>
    <property type="match status" value="1"/>
</dbReference>
<evidence type="ECO:0000256" key="2">
    <source>
        <dbReference type="ARBA" id="ARBA00023145"/>
    </source>
</evidence>
<gene>
    <name evidence="6" type="ORF">GSBLH_T00003582001</name>
</gene>
<feature type="domain" description="Peptidase C1A papain C-terminal" evidence="5">
    <location>
        <begin position="132"/>
        <end position="331"/>
    </location>
</feature>
<dbReference type="Gene3D" id="3.90.70.10">
    <property type="entry name" value="Cysteine proteinases"/>
    <property type="match status" value="1"/>
</dbReference>
<comment type="similarity">
    <text evidence="1">Belongs to the peptidase C1 family.</text>
</comment>
<dbReference type="SMART" id="SM00645">
    <property type="entry name" value="Pept_C1"/>
    <property type="match status" value="1"/>
</dbReference>
<evidence type="ECO:0000313" key="6">
    <source>
        <dbReference type="EMBL" id="CBK23755.2"/>
    </source>
</evidence>
<dbReference type="GeneID" id="24920672"/>
<dbReference type="GO" id="GO:0008234">
    <property type="term" value="F:cysteine-type peptidase activity"/>
    <property type="evidence" value="ECO:0007669"/>
    <property type="project" value="InterPro"/>
</dbReference>
<evidence type="ECO:0000256" key="1">
    <source>
        <dbReference type="ARBA" id="ARBA00008455"/>
    </source>
</evidence>
<keyword evidence="4" id="KW-0732">Signal</keyword>
<evidence type="ECO:0000256" key="3">
    <source>
        <dbReference type="SAM" id="MobiDB-lite"/>
    </source>
</evidence>
<feature type="region of interest" description="Disordered" evidence="3">
    <location>
        <begin position="709"/>
        <end position="749"/>
    </location>
</feature>
<accession>D8M646</accession>